<keyword evidence="5" id="KW-1185">Reference proteome</keyword>
<feature type="compositionally biased region" description="Acidic residues" evidence="2">
    <location>
        <begin position="686"/>
        <end position="699"/>
    </location>
</feature>
<evidence type="ECO:0000259" key="3">
    <source>
        <dbReference type="Pfam" id="PF15862"/>
    </source>
</evidence>
<dbReference type="Pfam" id="PF15862">
    <property type="entry name" value="Coilin_N"/>
    <property type="match status" value="1"/>
</dbReference>
<evidence type="ECO:0000256" key="2">
    <source>
        <dbReference type="SAM" id="MobiDB-lite"/>
    </source>
</evidence>
<comment type="caution">
    <text evidence="4">The sequence shown here is derived from an EMBL/GenBank/DDBJ whole genome shotgun (WGS) entry which is preliminary data.</text>
</comment>
<dbReference type="Proteomes" id="UP001150062">
    <property type="component" value="Unassembled WGS sequence"/>
</dbReference>
<dbReference type="InterPro" id="IPR016024">
    <property type="entry name" value="ARM-type_fold"/>
</dbReference>
<reference evidence="4" key="1">
    <citation type="submission" date="2022-08" db="EMBL/GenBank/DDBJ databases">
        <title>Novel sulfate-reducing endosymbionts in the free-living metamonad Anaeramoeba.</title>
        <authorList>
            <person name="Jerlstrom-Hultqvist J."/>
            <person name="Cepicka I."/>
            <person name="Gallot-Lavallee L."/>
            <person name="Salas-Leiva D."/>
            <person name="Curtis B.A."/>
            <person name="Zahonova K."/>
            <person name="Pipaliya S."/>
            <person name="Dacks J."/>
            <person name="Roger A.J."/>
        </authorList>
    </citation>
    <scope>NUCLEOTIDE SEQUENCE</scope>
    <source>
        <strain evidence="4">Schooner1</strain>
    </source>
</reference>
<dbReference type="EMBL" id="JAOAOG010000308">
    <property type="protein sequence ID" value="KAJ6230779.1"/>
    <property type="molecule type" value="Genomic_DNA"/>
</dbReference>
<organism evidence="4 5">
    <name type="scientific">Anaeramoeba flamelloides</name>
    <dbReference type="NCBI Taxonomy" id="1746091"/>
    <lineage>
        <taxon>Eukaryota</taxon>
        <taxon>Metamonada</taxon>
        <taxon>Anaeramoebidae</taxon>
        <taxon>Anaeramoeba</taxon>
    </lineage>
</organism>
<dbReference type="SUPFAM" id="SSF48371">
    <property type="entry name" value="ARM repeat"/>
    <property type="match status" value="1"/>
</dbReference>
<feature type="compositionally biased region" description="Low complexity" evidence="2">
    <location>
        <begin position="989"/>
        <end position="1003"/>
    </location>
</feature>
<feature type="domain" description="Coilin N-terminal" evidence="3">
    <location>
        <begin position="603"/>
        <end position="742"/>
    </location>
</feature>
<evidence type="ECO:0000313" key="4">
    <source>
        <dbReference type="EMBL" id="KAJ6230779.1"/>
    </source>
</evidence>
<feature type="compositionally biased region" description="Basic and acidic residues" evidence="2">
    <location>
        <begin position="286"/>
        <end position="314"/>
    </location>
</feature>
<evidence type="ECO:0000313" key="5">
    <source>
        <dbReference type="Proteomes" id="UP001150062"/>
    </source>
</evidence>
<dbReference type="InterPro" id="IPR049152">
    <property type="entry name" value="EFR3-like_ARM"/>
</dbReference>
<name>A0ABQ8XFC1_9EUKA</name>
<dbReference type="InterPro" id="IPR031722">
    <property type="entry name" value="Coilin_N"/>
</dbReference>
<dbReference type="PANTHER" id="PTHR12444">
    <property type="entry name" value="PROTEIN EFR3 HOMOLOG CMP44E"/>
    <property type="match status" value="1"/>
</dbReference>
<dbReference type="InterPro" id="IPR051851">
    <property type="entry name" value="EFR3_Homologs"/>
</dbReference>
<dbReference type="PANTHER" id="PTHR12444:SF8">
    <property type="entry name" value="PROTEIN EFR3 HOMOLOG CMP44E"/>
    <property type="match status" value="1"/>
</dbReference>
<feature type="region of interest" description="Disordered" evidence="2">
    <location>
        <begin position="686"/>
        <end position="742"/>
    </location>
</feature>
<feature type="compositionally biased region" description="Acidic residues" evidence="2">
    <location>
        <begin position="221"/>
        <end position="244"/>
    </location>
</feature>
<feature type="compositionally biased region" description="Basic and acidic residues" evidence="2">
    <location>
        <begin position="351"/>
        <end position="404"/>
    </location>
</feature>
<protein>
    <recommendedName>
        <fullName evidence="3">Coilin N-terminal domain-containing protein</fullName>
    </recommendedName>
</protein>
<evidence type="ECO:0000256" key="1">
    <source>
        <dbReference type="ARBA" id="ARBA00010216"/>
    </source>
</evidence>
<gene>
    <name evidence="4" type="ORF">M0813_06346</name>
</gene>
<feature type="compositionally biased region" description="Basic residues" evidence="2">
    <location>
        <begin position="718"/>
        <end position="742"/>
    </location>
</feature>
<sequence>MGCTSSRRSYSRYKRLINAVYSGSKKENYNRVRAQKFIEYAISNHPRLEKVAKYLCKLIERDLERKRSVSRIEVGLKITDELLKSCASEIRIFGSHVLTIIRLVIKTEKEELQILGVETFILITEKLDDETLFTRRLLDFLKPFTKMCFNKTKNIELKEKTNISGLKGLRTLLLIDLSTMEISKIYKQMIPALLTHIQKGIIDHQKKKQKKINKELSNIFSEEDESDGDEHESEKEIEDEEDELELKTMNKSKKNKNKNKKNEKEKDGKSSKKTSKSSNKTSKSKTRNEGKNKQQKETQKGKSKKNEENDEKTKKNPNHNKKNEKQSKRKKVHNQSDHNKKEKSKSQTKTNGKEKKKENGKGGKETEKQKEKEKEKQGQKETEKQKQNKNKKNEKEKNVETDQKKNKKKHNSSEESMISEYKLSVDFDNSEETSFNIAHECLELISQNINIMVMDYVLIPMFKFFDDNSGWNCITFVIECFRILAPDDESRIIIITKLLEHIDTINSLTLQTTIIQTIGLMVSELQSPSLTINFNLHLKQYLNLLLNKNIKRKKSEKYTNLKNKIIKNIELFSKKINNKTQKSDSHSFLIDKVEIKNEENCEVILKFVYPLVDHISKAELETNFHFKILLKLSLLSNSNIRILTNKIFIKLFTPIKIFSYNKQKQRINDIPIEGWLLSNKFFEENDDGNENENESENENGNENNSKSEEENEKSEKQKQKKKKKQKKKRKEKENKKKKKKKQIRYKWNNIQHYLNPNSKSRIRIPINKTKKDHIIRVWLKKITDNLFRQYLIENNTLENYLSLFDVLTGLLNEFKEMFLISVVPMLLFLQNHIEFRRRADDISAVNFYCIESSITAFFFCLAQAYRDNKLKEYILSEIGDLKTWNKIYPGLNIYIEPTVKLTLQKNFNLTKSNKRKLEKIQPIIVKAKIIKCLLVGYDEPNNWQAELEKQYSLSKSGNNKRIVHRTQSKLGLKTDYIKKKKKKNGGGSNDDNVTSSSETSNSNLEHAKKENHWIIGSETEDNFNESEYELLSQSERDDYSIYESSQVTANSLRGILVDEQENSHKNIKNLDIFDSHQEMSKKSFQEMKEFCQVRNHSMESGLNFNFDSIKINDYNPSPSITNKLNKIDDNDNVDLFD</sequence>
<accession>A0ABQ8XFC1</accession>
<feature type="region of interest" description="Disordered" evidence="2">
    <location>
        <begin position="974"/>
        <end position="1013"/>
    </location>
</feature>
<feature type="compositionally biased region" description="Basic and acidic residues" evidence="2">
    <location>
        <begin position="260"/>
        <end position="270"/>
    </location>
</feature>
<feature type="compositionally biased region" description="Basic residues" evidence="2">
    <location>
        <begin position="250"/>
        <end position="259"/>
    </location>
</feature>
<dbReference type="Pfam" id="PF21052">
    <property type="entry name" value="EFR3_ARM"/>
    <property type="match status" value="1"/>
</dbReference>
<comment type="similarity">
    <text evidence="1">Belongs to the EFR3 family.</text>
</comment>
<proteinExistence type="inferred from homology"/>
<feature type="compositionally biased region" description="Basic and acidic residues" evidence="2">
    <location>
        <begin position="705"/>
        <end position="717"/>
    </location>
</feature>
<feature type="region of interest" description="Disordered" evidence="2">
    <location>
        <begin position="217"/>
        <end position="416"/>
    </location>
</feature>